<name>A0A8S1JAQ5_9CHLO</name>
<comment type="caution">
    <text evidence="2">The sequence shown here is derived from an EMBL/GenBank/DDBJ whole genome shotgun (WGS) entry which is preliminary data.</text>
</comment>
<proteinExistence type="predicted"/>
<feature type="transmembrane region" description="Helical" evidence="1">
    <location>
        <begin position="121"/>
        <end position="141"/>
    </location>
</feature>
<reference evidence="2" key="1">
    <citation type="submission" date="2020-12" db="EMBL/GenBank/DDBJ databases">
        <authorList>
            <person name="Iha C."/>
        </authorList>
    </citation>
    <scope>NUCLEOTIDE SEQUENCE</scope>
</reference>
<keyword evidence="1" id="KW-0812">Transmembrane</keyword>
<gene>
    <name evidence="2" type="ORF">OSTQU699_LOCUS7851</name>
</gene>
<evidence type="ECO:0000256" key="1">
    <source>
        <dbReference type="SAM" id="Phobius"/>
    </source>
</evidence>
<keyword evidence="1" id="KW-1133">Transmembrane helix</keyword>
<accession>A0A8S1JAQ5</accession>
<dbReference type="EMBL" id="CAJHUC010001847">
    <property type="protein sequence ID" value="CAD7702494.1"/>
    <property type="molecule type" value="Genomic_DNA"/>
</dbReference>
<evidence type="ECO:0000313" key="3">
    <source>
        <dbReference type="Proteomes" id="UP000708148"/>
    </source>
</evidence>
<dbReference type="AlphaFoldDB" id="A0A8S1JAQ5"/>
<sequence>MALSFENQTWCHAQGSHKLDIGKWCGQVLFPIGMLSLASYESMGNKTCCWLMGSLGGHCSRQAVFLCTGHIQVKTSNFVNGKKGLVLRNHDNPHWIRICTKHAVHGQEVSCFPYLQRNSGILNFALSSAPAAYNVMAMAFWWRKYKYSTINCIRAACVTMFMLLL</sequence>
<organism evidence="2 3">
    <name type="scientific">Ostreobium quekettii</name>
    <dbReference type="NCBI Taxonomy" id="121088"/>
    <lineage>
        <taxon>Eukaryota</taxon>
        <taxon>Viridiplantae</taxon>
        <taxon>Chlorophyta</taxon>
        <taxon>core chlorophytes</taxon>
        <taxon>Ulvophyceae</taxon>
        <taxon>TCBD clade</taxon>
        <taxon>Bryopsidales</taxon>
        <taxon>Ostreobineae</taxon>
        <taxon>Ostreobiaceae</taxon>
        <taxon>Ostreobium</taxon>
    </lineage>
</organism>
<keyword evidence="3" id="KW-1185">Reference proteome</keyword>
<dbReference type="Proteomes" id="UP000708148">
    <property type="component" value="Unassembled WGS sequence"/>
</dbReference>
<protein>
    <submittedName>
        <fullName evidence="2">Uncharacterized protein</fullName>
    </submittedName>
</protein>
<evidence type="ECO:0000313" key="2">
    <source>
        <dbReference type="EMBL" id="CAD7702494.1"/>
    </source>
</evidence>
<keyword evidence="1" id="KW-0472">Membrane</keyword>